<sequence>SFFSSLLFLLRMAALSDEDLLSEEDLCSVIPPDRSRLYLISLGSIVSSFSVVSNVFLFAVLVRRRRHLHSPFLYLISLSLADIFLSGAYILLFLVNVLMDEWISSLLSSLWWSYMPFVLVLSHLAITSSAFLIVAAAAERYVTISKMSKEFSTSQRLSIVLLAFAIAILGKLPMLFEVEVVKNGNCTGVTEWTASMAEFTAIEPYASVYKFWFRNLLTVMVPFALLLCLNMAIIRRLHRQHQSAKLFRFGTSAHRRNVRSATLSLICVTCTYLASNLLNVVLNLTEFVDRNFLYEEDVRPIYTISSDLVSFFTVGASAFRLPIYYVCNAKIKTEVHRFINEFNIFNKCLRFGSRQSRSSTMKYPLSTVRYCNSGNGFVVFESRGSAQLPRRVGTRLDRLVLAVALGSLARS</sequence>
<feature type="signal peptide" evidence="6">
    <location>
        <begin position="1"/>
        <end position="16"/>
    </location>
</feature>
<feature type="transmembrane region" description="Helical" evidence="5">
    <location>
        <begin position="301"/>
        <end position="327"/>
    </location>
</feature>
<reference evidence="8" key="1">
    <citation type="submission" date="2023-10" db="EMBL/GenBank/DDBJ databases">
        <title>Genome assembly of Pristionchus species.</title>
        <authorList>
            <person name="Yoshida K."/>
            <person name="Sommer R.J."/>
        </authorList>
    </citation>
    <scope>NUCLEOTIDE SEQUENCE</scope>
    <source>
        <strain evidence="8">RS0144</strain>
    </source>
</reference>
<evidence type="ECO:0000256" key="6">
    <source>
        <dbReference type="SAM" id="SignalP"/>
    </source>
</evidence>
<dbReference type="Pfam" id="PF00001">
    <property type="entry name" value="7tm_1"/>
    <property type="match status" value="1"/>
</dbReference>
<keyword evidence="3 5" id="KW-1133">Transmembrane helix</keyword>
<keyword evidence="4 5" id="KW-0472">Membrane</keyword>
<evidence type="ECO:0000256" key="5">
    <source>
        <dbReference type="SAM" id="Phobius"/>
    </source>
</evidence>
<feature type="non-terminal residue" evidence="8">
    <location>
        <position position="1"/>
    </location>
</feature>
<dbReference type="GO" id="GO:0016020">
    <property type="term" value="C:membrane"/>
    <property type="evidence" value="ECO:0007669"/>
    <property type="project" value="UniProtKB-SubCell"/>
</dbReference>
<dbReference type="SUPFAM" id="SSF81321">
    <property type="entry name" value="Family A G protein-coupled receptor-like"/>
    <property type="match status" value="1"/>
</dbReference>
<dbReference type="GO" id="GO:0004930">
    <property type="term" value="F:G protein-coupled receptor activity"/>
    <property type="evidence" value="ECO:0007669"/>
    <property type="project" value="InterPro"/>
</dbReference>
<dbReference type="EMBL" id="BTSX01000002">
    <property type="protein sequence ID" value="GMS84423.1"/>
    <property type="molecule type" value="Genomic_DNA"/>
</dbReference>
<dbReference type="Proteomes" id="UP001432027">
    <property type="component" value="Unassembled WGS sequence"/>
</dbReference>
<feature type="transmembrane region" description="Helical" evidence="5">
    <location>
        <begin position="72"/>
        <end position="99"/>
    </location>
</feature>
<evidence type="ECO:0000256" key="1">
    <source>
        <dbReference type="ARBA" id="ARBA00004370"/>
    </source>
</evidence>
<protein>
    <recommendedName>
        <fullName evidence="7">G-protein coupled receptors family 1 profile domain-containing protein</fullName>
    </recommendedName>
</protein>
<dbReference type="AlphaFoldDB" id="A0AAV5SMT7"/>
<dbReference type="Gene3D" id="1.20.1070.10">
    <property type="entry name" value="Rhodopsin 7-helix transmembrane proteins"/>
    <property type="match status" value="1"/>
</dbReference>
<dbReference type="PROSITE" id="PS50262">
    <property type="entry name" value="G_PROTEIN_RECEP_F1_2"/>
    <property type="match status" value="1"/>
</dbReference>
<dbReference type="InterPro" id="IPR000276">
    <property type="entry name" value="GPCR_Rhodpsn"/>
</dbReference>
<feature type="transmembrane region" description="Helical" evidence="5">
    <location>
        <begin position="111"/>
        <end position="136"/>
    </location>
</feature>
<feature type="transmembrane region" description="Helical" evidence="5">
    <location>
        <begin position="37"/>
        <end position="60"/>
    </location>
</feature>
<accession>A0AAV5SMT7</accession>
<feature type="domain" description="G-protein coupled receptors family 1 profile" evidence="7">
    <location>
        <begin position="53"/>
        <end position="324"/>
    </location>
</feature>
<dbReference type="CDD" id="cd14978">
    <property type="entry name" value="7tmA_FMRFamide_R-like"/>
    <property type="match status" value="1"/>
</dbReference>
<proteinExistence type="predicted"/>
<feature type="transmembrane region" description="Helical" evidence="5">
    <location>
        <begin position="258"/>
        <end position="281"/>
    </location>
</feature>
<keyword evidence="9" id="KW-1185">Reference proteome</keyword>
<feature type="transmembrane region" description="Helical" evidence="5">
    <location>
        <begin position="157"/>
        <end position="176"/>
    </location>
</feature>
<comment type="subcellular location">
    <subcellularLocation>
        <location evidence="1">Membrane</location>
    </subcellularLocation>
</comment>
<evidence type="ECO:0000259" key="7">
    <source>
        <dbReference type="PROSITE" id="PS50262"/>
    </source>
</evidence>
<keyword evidence="6" id="KW-0732">Signal</keyword>
<evidence type="ECO:0000256" key="2">
    <source>
        <dbReference type="ARBA" id="ARBA00022692"/>
    </source>
</evidence>
<feature type="chain" id="PRO_5043842867" description="G-protein coupled receptors family 1 profile domain-containing protein" evidence="6">
    <location>
        <begin position="17"/>
        <end position="411"/>
    </location>
</feature>
<feature type="transmembrane region" description="Helical" evidence="5">
    <location>
        <begin position="216"/>
        <end position="237"/>
    </location>
</feature>
<dbReference type="InterPro" id="IPR017452">
    <property type="entry name" value="GPCR_Rhodpsn_7TM"/>
</dbReference>
<dbReference type="PANTHER" id="PTHR46709:SF13">
    <property type="entry name" value="G-PROTEIN COUPLED RECEPTORS FAMILY 1 PROFILE DOMAIN-CONTAINING PROTEIN"/>
    <property type="match status" value="1"/>
</dbReference>
<organism evidence="8 9">
    <name type="scientific">Pristionchus entomophagus</name>
    <dbReference type="NCBI Taxonomy" id="358040"/>
    <lineage>
        <taxon>Eukaryota</taxon>
        <taxon>Metazoa</taxon>
        <taxon>Ecdysozoa</taxon>
        <taxon>Nematoda</taxon>
        <taxon>Chromadorea</taxon>
        <taxon>Rhabditida</taxon>
        <taxon>Rhabditina</taxon>
        <taxon>Diplogasteromorpha</taxon>
        <taxon>Diplogasteroidea</taxon>
        <taxon>Neodiplogasteridae</taxon>
        <taxon>Pristionchus</taxon>
    </lineage>
</organism>
<evidence type="ECO:0000313" key="9">
    <source>
        <dbReference type="Proteomes" id="UP001432027"/>
    </source>
</evidence>
<feature type="non-terminal residue" evidence="8">
    <location>
        <position position="411"/>
    </location>
</feature>
<name>A0AAV5SMT7_9BILA</name>
<comment type="caution">
    <text evidence="8">The sequence shown here is derived from an EMBL/GenBank/DDBJ whole genome shotgun (WGS) entry which is preliminary data.</text>
</comment>
<gene>
    <name evidence="8" type="ORF">PENTCL1PPCAC_6598</name>
</gene>
<evidence type="ECO:0000313" key="8">
    <source>
        <dbReference type="EMBL" id="GMS84423.1"/>
    </source>
</evidence>
<dbReference type="PANTHER" id="PTHR46709">
    <property type="entry name" value="PROTEIN CBG23488-RELATED"/>
    <property type="match status" value="1"/>
</dbReference>
<keyword evidence="2 5" id="KW-0812">Transmembrane</keyword>
<dbReference type="PRINTS" id="PR00237">
    <property type="entry name" value="GPCRRHODOPSN"/>
</dbReference>
<evidence type="ECO:0000256" key="3">
    <source>
        <dbReference type="ARBA" id="ARBA00022989"/>
    </source>
</evidence>
<evidence type="ECO:0000256" key="4">
    <source>
        <dbReference type="ARBA" id="ARBA00023136"/>
    </source>
</evidence>